<evidence type="ECO:0000313" key="2">
    <source>
        <dbReference type="Proteomes" id="UP000570678"/>
    </source>
</evidence>
<dbReference type="EMBL" id="JAAXOT010000022">
    <property type="protein sequence ID" value="NKY60417.1"/>
    <property type="molecule type" value="Genomic_DNA"/>
</dbReference>
<keyword evidence="2" id="KW-1185">Reference proteome</keyword>
<proteinExistence type="predicted"/>
<reference evidence="1 2" key="1">
    <citation type="submission" date="2020-04" db="EMBL/GenBank/DDBJ databases">
        <title>MicrobeNet Type strains.</title>
        <authorList>
            <person name="Nicholson A.C."/>
        </authorList>
    </citation>
    <scope>NUCLEOTIDE SEQUENCE [LARGE SCALE GENOMIC DNA]</scope>
    <source>
        <strain evidence="1 2">JCM 3332</strain>
    </source>
</reference>
<comment type="caution">
    <text evidence="1">The sequence shown here is derived from an EMBL/GenBank/DDBJ whole genome shotgun (WGS) entry which is preliminary data.</text>
</comment>
<name>A0A846YMS8_9NOCA</name>
<gene>
    <name evidence="1" type="ORF">HGA15_30630</name>
</gene>
<protein>
    <submittedName>
        <fullName evidence="1">Uncharacterized protein</fullName>
    </submittedName>
</protein>
<sequence length="89" mass="9588">MIDPDISTLTPIPICGHINTCDVMYSPEIGYVTVCDQAGPLTETCCWCGNPAGDTCHELHYRPGGWDYIGRAPLCGPCVSINDNLWASA</sequence>
<organism evidence="1 2">
    <name type="scientific">Nocardia flavorosea</name>
    <dbReference type="NCBI Taxonomy" id="53429"/>
    <lineage>
        <taxon>Bacteria</taxon>
        <taxon>Bacillati</taxon>
        <taxon>Actinomycetota</taxon>
        <taxon>Actinomycetes</taxon>
        <taxon>Mycobacteriales</taxon>
        <taxon>Nocardiaceae</taxon>
        <taxon>Nocardia</taxon>
    </lineage>
</organism>
<dbReference type="RefSeq" id="WP_062979975.1">
    <property type="nucleotide sequence ID" value="NZ_JAAXOT010000022.1"/>
</dbReference>
<dbReference type="AlphaFoldDB" id="A0A846YMS8"/>
<evidence type="ECO:0000313" key="1">
    <source>
        <dbReference type="EMBL" id="NKY60417.1"/>
    </source>
</evidence>
<dbReference type="Proteomes" id="UP000570678">
    <property type="component" value="Unassembled WGS sequence"/>
</dbReference>
<accession>A0A846YMS8</accession>